<dbReference type="Proteomes" id="UP000182427">
    <property type="component" value="Chromosome I"/>
</dbReference>
<dbReference type="Pfam" id="PF01121">
    <property type="entry name" value="CoaE"/>
    <property type="match status" value="1"/>
</dbReference>
<dbReference type="GO" id="GO:0004140">
    <property type="term" value="F:dephospho-CoA kinase activity"/>
    <property type="evidence" value="ECO:0007669"/>
    <property type="project" value="UniProtKB-UniRule"/>
</dbReference>
<dbReference type="PANTHER" id="PTHR10695">
    <property type="entry name" value="DEPHOSPHO-COA KINASE-RELATED"/>
    <property type="match status" value="1"/>
</dbReference>
<gene>
    <name evidence="5" type="primary">coaE</name>
    <name evidence="7" type="ORF">SAMN05444167_0580</name>
</gene>
<feature type="binding site" evidence="5">
    <location>
        <begin position="11"/>
        <end position="16"/>
    </location>
    <ligand>
        <name>ATP</name>
        <dbReference type="ChEBI" id="CHEBI:30616"/>
    </ligand>
</feature>
<evidence type="ECO:0000256" key="5">
    <source>
        <dbReference type="HAMAP-Rule" id="MF_00376"/>
    </source>
</evidence>
<evidence type="ECO:0000256" key="4">
    <source>
        <dbReference type="ARBA" id="ARBA00022993"/>
    </source>
</evidence>
<dbReference type="HAMAP" id="MF_00376">
    <property type="entry name" value="Dephospho_CoA_kinase"/>
    <property type="match status" value="1"/>
</dbReference>
<dbReference type="NCBIfam" id="TIGR00152">
    <property type="entry name" value="dephospho-CoA kinase"/>
    <property type="match status" value="1"/>
</dbReference>
<sequence length="222" mass="24172">MLRVALTGGVGSGKSTAAAMLQECGVYLFQSDEAGRALMQQGGAAFAAIVQQFGAGVVKADGSLDRPALARIAFDEGRVEELNAIVHPLVIAEQTRWAAEIAAKDPVAVAVVESALVFETKHAASADDPAPWRTRFDRIVVVTAPEELRRWRYIQRVSGLDEAAASADFDRRNAAQWSDERKAAMADFVIANDDSLQELRDEVQTLWEELKTESAERARQAM</sequence>
<comment type="subcellular location">
    <subcellularLocation>
        <location evidence="5">Cytoplasm</location>
    </subcellularLocation>
</comment>
<dbReference type="GO" id="GO:0005524">
    <property type="term" value="F:ATP binding"/>
    <property type="evidence" value="ECO:0007669"/>
    <property type="project" value="UniProtKB-UniRule"/>
</dbReference>
<dbReference type="UniPathway" id="UPA00241">
    <property type="reaction ID" value="UER00356"/>
</dbReference>
<dbReference type="OrthoDB" id="9812943at2"/>
<comment type="similarity">
    <text evidence="1 5">Belongs to the CoaE family.</text>
</comment>
<evidence type="ECO:0000256" key="6">
    <source>
        <dbReference type="NCBIfam" id="TIGR00152"/>
    </source>
</evidence>
<dbReference type="EC" id="2.7.1.24" evidence="5 6"/>
<keyword evidence="5 7" id="KW-0418">Kinase</keyword>
<dbReference type="GO" id="GO:0005737">
    <property type="term" value="C:cytoplasm"/>
    <property type="evidence" value="ECO:0007669"/>
    <property type="project" value="UniProtKB-SubCell"/>
</dbReference>
<dbReference type="EMBL" id="LT629690">
    <property type="protein sequence ID" value="SDE83842.1"/>
    <property type="molecule type" value="Genomic_DNA"/>
</dbReference>
<dbReference type="SUPFAM" id="SSF52540">
    <property type="entry name" value="P-loop containing nucleoside triphosphate hydrolases"/>
    <property type="match status" value="1"/>
</dbReference>
<keyword evidence="2 5" id="KW-0547">Nucleotide-binding</keyword>
<evidence type="ECO:0000256" key="1">
    <source>
        <dbReference type="ARBA" id="ARBA00009018"/>
    </source>
</evidence>
<dbReference type="PROSITE" id="PS51219">
    <property type="entry name" value="DPCK"/>
    <property type="match status" value="1"/>
</dbReference>
<accession>A0A1G7G6T7</accession>
<reference evidence="7 8" key="1">
    <citation type="submission" date="2016-10" db="EMBL/GenBank/DDBJ databases">
        <authorList>
            <person name="de Groot N.N."/>
        </authorList>
    </citation>
    <scope>NUCLEOTIDE SEQUENCE [LARGE SCALE GENOMIC DNA]</scope>
    <source>
        <strain evidence="7 8">GAS232</strain>
    </source>
</reference>
<dbReference type="Gene3D" id="3.40.50.300">
    <property type="entry name" value="P-loop containing nucleotide triphosphate hydrolases"/>
    <property type="match status" value="1"/>
</dbReference>
<evidence type="ECO:0000256" key="3">
    <source>
        <dbReference type="ARBA" id="ARBA00022840"/>
    </source>
</evidence>
<keyword evidence="4 5" id="KW-0173">Coenzyme A biosynthesis</keyword>
<comment type="function">
    <text evidence="5">Catalyzes the phosphorylation of the 3'-hydroxyl group of dephosphocoenzyme A to form coenzyme A.</text>
</comment>
<organism evidence="7 8">
    <name type="scientific">Terriglobus roseus</name>
    <dbReference type="NCBI Taxonomy" id="392734"/>
    <lineage>
        <taxon>Bacteria</taxon>
        <taxon>Pseudomonadati</taxon>
        <taxon>Acidobacteriota</taxon>
        <taxon>Terriglobia</taxon>
        <taxon>Terriglobales</taxon>
        <taxon>Acidobacteriaceae</taxon>
        <taxon>Terriglobus</taxon>
    </lineage>
</organism>
<comment type="pathway">
    <text evidence="5">Cofactor biosynthesis; coenzyme A biosynthesis; CoA from (R)-pantothenate: step 5/5.</text>
</comment>
<name>A0A1G7G6T7_9BACT</name>
<evidence type="ECO:0000256" key="2">
    <source>
        <dbReference type="ARBA" id="ARBA00022741"/>
    </source>
</evidence>
<dbReference type="InterPro" id="IPR001977">
    <property type="entry name" value="Depp_CoAkinase"/>
</dbReference>
<keyword evidence="5" id="KW-0963">Cytoplasm</keyword>
<proteinExistence type="inferred from homology"/>
<keyword evidence="5" id="KW-0808">Transferase</keyword>
<evidence type="ECO:0000313" key="8">
    <source>
        <dbReference type="Proteomes" id="UP000182427"/>
    </source>
</evidence>
<dbReference type="AlphaFoldDB" id="A0A1G7G6T7"/>
<dbReference type="PANTHER" id="PTHR10695:SF46">
    <property type="entry name" value="BIFUNCTIONAL COENZYME A SYNTHASE-RELATED"/>
    <property type="match status" value="1"/>
</dbReference>
<keyword evidence="8" id="KW-1185">Reference proteome</keyword>
<comment type="catalytic activity">
    <reaction evidence="5">
        <text>3'-dephospho-CoA + ATP = ADP + CoA + H(+)</text>
        <dbReference type="Rhea" id="RHEA:18245"/>
        <dbReference type="ChEBI" id="CHEBI:15378"/>
        <dbReference type="ChEBI" id="CHEBI:30616"/>
        <dbReference type="ChEBI" id="CHEBI:57287"/>
        <dbReference type="ChEBI" id="CHEBI:57328"/>
        <dbReference type="ChEBI" id="CHEBI:456216"/>
        <dbReference type="EC" id="2.7.1.24"/>
    </reaction>
</comment>
<protein>
    <recommendedName>
        <fullName evidence="5 6">Dephospho-CoA kinase</fullName>
        <ecNumber evidence="5 6">2.7.1.24</ecNumber>
    </recommendedName>
    <alternativeName>
        <fullName evidence="5">Dephosphocoenzyme A kinase</fullName>
    </alternativeName>
</protein>
<dbReference type="GO" id="GO:0015937">
    <property type="term" value="P:coenzyme A biosynthetic process"/>
    <property type="evidence" value="ECO:0007669"/>
    <property type="project" value="UniProtKB-UniRule"/>
</dbReference>
<dbReference type="RefSeq" id="WP_083343823.1">
    <property type="nucleotide sequence ID" value="NZ_LT629690.1"/>
</dbReference>
<dbReference type="CDD" id="cd02022">
    <property type="entry name" value="DPCK"/>
    <property type="match status" value="1"/>
</dbReference>
<dbReference type="InterPro" id="IPR027417">
    <property type="entry name" value="P-loop_NTPase"/>
</dbReference>
<evidence type="ECO:0000313" key="7">
    <source>
        <dbReference type="EMBL" id="SDE83842.1"/>
    </source>
</evidence>
<keyword evidence="3 5" id="KW-0067">ATP-binding</keyword>